<protein>
    <submittedName>
        <fullName evidence="3">LANO_0C00298g1_1</fullName>
    </submittedName>
</protein>
<gene>
    <name evidence="3" type="ORF">LANO_0C00298G</name>
</gene>
<dbReference type="EMBL" id="LT598446">
    <property type="protein sequence ID" value="SCU84069.1"/>
    <property type="molecule type" value="Genomic_DNA"/>
</dbReference>
<keyword evidence="1" id="KW-0812">Transmembrane</keyword>
<dbReference type="Pfam" id="PF24800">
    <property type="entry name" value="DUF7702"/>
    <property type="match status" value="1"/>
</dbReference>
<feature type="transmembrane region" description="Helical" evidence="1">
    <location>
        <begin position="12"/>
        <end position="33"/>
    </location>
</feature>
<accession>A0A1G4J3I7</accession>
<evidence type="ECO:0000313" key="3">
    <source>
        <dbReference type="EMBL" id="SCU84069.1"/>
    </source>
</evidence>
<keyword evidence="4" id="KW-1185">Reference proteome</keyword>
<dbReference type="OrthoDB" id="4036084at2759"/>
<evidence type="ECO:0000256" key="1">
    <source>
        <dbReference type="SAM" id="Phobius"/>
    </source>
</evidence>
<evidence type="ECO:0000313" key="4">
    <source>
        <dbReference type="Proteomes" id="UP000189911"/>
    </source>
</evidence>
<feature type="transmembrane region" description="Helical" evidence="1">
    <location>
        <begin position="112"/>
        <end position="137"/>
    </location>
</feature>
<dbReference type="Proteomes" id="UP000189911">
    <property type="component" value="Chromosome C"/>
</dbReference>
<organism evidence="3 4">
    <name type="scientific">Lachancea nothofagi CBS 11611</name>
    <dbReference type="NCBI Taxonomy" id="1266666"/>
    <lineage>
        <taxon>Eukaryota</taxon>
        <taxon>Fungi</taxon>
        <taxon>Dikarya</taxon>
        <taxon>Ascomycota</taxon>
        <taxon>Saccharomycotina</taxon>
        <taxon>Saccharomycetes</taxon>
        <taxon>Saccharomycetales</taxon>
        <taxon>Saccharomycetaceae</taxon>
        <taxon>Lachancea</taxon>
    </lineage>
</organism>
<dbReference type="PANTHER" id="PTHR42109:SF2">
    <property type="entry name" value="INTEGRAL MEMBRANE PROTEIN"/>
    <property type="match status" value="1"/>
</dbReference>
<dbReference type="AlphaFoldDB" id="A0A1G4J3I7"/>
<feature type="transmembrane region" description="Helical" evidence="1">
    <location>
        <begin position="81"/>
        <end position="100"/>
    </location>
</feature>
<feature type="transmembrane region" description="Helical" evidence="1">
    <location>
        <begin position="187"/>
        <end position="212"/>
    </location>
</feature>
<dbReference type="PANTHER" id="PTHR42109">
    <property type="entry name" value="UNPLACED GENOMIC SCAFFOLD UM_SCAF_CONTIG_1.265, WHOLE GENOME SHOTGUN SEQUENCE"/>
    <property type="match status" value="1"/>
</dbReference>
<proteinExistence type="predicted"/>
<feature type="transmembrane region" description="Helical" evidence="1">
    <location>
        <begin position="157"/>
        <end position="175"/>
    </location>
</feature>
<dbReference type="InterPro" id="IPR056119">
    <property type="entry name" value="DUF7702"/>
</dbReference>
<keyword evidence="1" id="KW-0472">Membrane</keyword>
<keyword evidence="1" id="KW-1133">Transmembrane helix</keyword>
<reference evidence="4" key="1">
    <citation type="submission" date="2016-03" db="EMBL/GenBank/DDBJ databases">
        <authorList>
            <person name="Devillers Hugo."/>
        </authorList>
    </citation>
    <scope>NUCLEOTIDE SEQUENCE [LARGE SCALE GENOMIC DNA]</scope>
</reference>
<name>A0A1G4J3I7_9SACH</name>
<sequence length="281" mass="30751">MSSNVSLWDNKIHVIYVVELVFYSCVLCGAVAAMFRQASKFRASYLSTISILKIAGLGICLHAAIQTVAATNDQNTSEEPSAGLVTAGSIMIALATAPLLELTKSYAFSRDANVRVVSLSRTGVIAGVALSIAGYSMWSQGNSSSGTGISLVKAASIIYLATYVFVVGFGTFQYVAQRQSSEKARNIALLTVFIAMPFFLIRFIYTIISSFALSTNLSAYHKFNIFNGDWKVYLGMFVVMEFVVELIYLAGLHVLITQELRDRDLGYESTRDNSKSDYYDV</sequence>
<evidence type="ECO:0000259" key="2">
    <source>
        <dbReference type="Pfam" id="PF24800"/>
    </source>
</evidence>
<feature type="transmembrane region" description="Helical" evidence="1">
    <location>
        <begin position="45"/>
        <end position="69"/>
    </location>
</feature>
<feature type="domain" description="DUF7702" evidence="2">
    <location>
        <begin position="13"/>
        <end position="250"/>
    </location>
</feature>
<feature type="transmembrane region" description="Helical" evidence="1">
    <location>
        <begin position="232"/>
        <end position="256"/>
    </location>
</feature>